<evidence type="ECO:0000313" key="2">
    <source>
        <dbReference type="Proteomes" id="UP001231189"/>
    </source>
</evidence>
<organism evidence="1 2">
    <name type="scientific">Lolium multiflorum</name>
    <name type="common">Italian ryegrass</name>
    <name type="synonym">Lolium perenne subsp. multiflorum</name>
    <dbReference type="NCBI Taxonomy" id="4521"/>
    <lineage>
        <taxon>Eukaryota</taxon>
        <taxon>Viridiplantae</taxon>
        <taxon>Streptophyta</taxon>
        <taxon>Embryophyta</taxon>
        <taxon>Tracheophyta</taxon>
        <taxon>Spermatophyta</taxon>
        <taxon>Magnoliopsida</taxon>
        <taxon>Liliopsida</taxon>
        <taxon>Poales</taxon>
        <taxon>Poaceae</taxon>
        <taxon>BOP clade</taxon>
        <taxon>Pooideae</taxon>
        <taxon>Poodae</taxon>
        <taxon>Poeae</taxon>
        <taxon>Poeae Chloroplast Group 2 (Poeae type)</taxon>
        <taxon>Loliodinae</taxon>
        <taxon>Loliinae</taxon>
        <taxon>Lolium</taxon>
    </lineage>
</organism>
<sequence length="458" mass="50826">MADGTPVTYEDLTEELKKKYDEVKAIVEADLIGSFHRTLTWHRVERVLTGDRDQLSGLTKERCQSRPPLPFALAAPNSPAYIVYKIGGDPSDYRFLHDKEIPHGYTCTYVPLPMWTLTNHTGTGTTGGTSGTDLEKQTWLAKYATPKNLQSSAPAVGSKLEKQAWLAKYATRRIFEFDSCQPGSDQYHPERPVRHGAEKEDNRLFQAVPNEYELIPLPPKYRLPDFSKFNGSDGSSSIEHVSRYLAQLGTISAADELRVRFFAQSLTGSAFGWYTSLPPRLNPDLEAVGRAVPHAVSLRGFRGWHCRSSTRFSFNINMVGLDTTLAETRAAALVARTRRPFHAIGSVTMASATSRGRRRKTIPTTFFIVDSKSTYDVLLGRDWIHANCCIPSTMHQCIIQWDGDEVEVVHADDSAEISTAGMNAAGQEPLSGINLDDCERIDVTKDGVRLVLSTGLTV</sequence>
<gene>
    <name evidence="1" type="ORF">QYE76_029462</name>
</gene>
<name>A0AAD8QR72_LOLMU</name>
<dbReference type="EMBL" id="JAUUTY010000007">
    <property type="protein sequence ID" value="KAK1605789.1"/>
    <property type="molecule type" value="Genomic_DNA"/>
</dbReference>
<dbReference type="Proteomes" id="UP001231189">
    <property type="component" value="Unassembled WGS sequence"/>
</dbReference>
<proteinExistence type="predicted"/>
<accession>A0AAD8QR72</accession>
<protein>
    <submittedName>
        <fullName evidence="1">Uncharacterized protein</fullName>
    </submittedName>
</protein>
<keyword evidence="2" id="KW-1185">Reference proteome</keyword>
<evidence type="ECO:0000313" key="1">
    <source>
        <dbReference type="EMBL" id="KAK1605789.1"/>
    </source>
</evidence>
<comment type="caution">
    <text evidence="1">The sequence shown here is derived from an EMBL/GenBank/DDBJ whole genome shotgun (WGS) entry which is preliminary data.</text>
</comment>
<dbReference type="AlphaFoldDB" id="A0AAD8QR72"/>
<reference evidence="1" key="1">
    <citation type="submission" date="2023-07" db="EMBL/GenBank/DDBJ databases">
        <title>A chromosome-level genome assembly of Lolium multiflorum.</title>
        <authorList>
            <person name="Chen Y."/>
            <person name="Copetti D."/>
            <person name="Kolliker R."/>
            <person name="Studer B."/>
        </authorList>
    </citation>
    <scope>NUCLEOTIDE SEQUENCE</scope>
    <source>
        <strain evidence="1">02402/16</strain>
        <tissue evidence="1">Leaf</tissue>
    </source>
</reference>